<evidence type="ECO:0000256" key="1">
    <source>
        <dbReference type="ARBA" id="ARBA00022737"/>
    </source>
</evidence>
<evidence type="ECO:0000313" key="4">
    <source>
        <dbReference type="Proteomes" id="UP001417504"/>
    </source>
</evidence>
<dbReference type="PROSITE" id="PS51375">
    <property type="entry name" value="PPR"/>
    <property type="match status" value="4"/>
</dbReference>
<feature type="repeat" description="PPR" evidence="2">
    <location>
        <begin position="293"/>
        <end position="327"/>
    </location>
</feature>
<dbReference type="Proteomes" id="UP001417504">
    <property type="component" value="Unassembled WGS sequence"/>
</dbReference>
<dbReference type="Pfam" id="PF13812">
    <property type="entry name" value="PPR_3"/>
    <property type="match status" value="1"/>
</dbReference>
<dbReference type="Pfam" id="PF13041">
    <property type="entry name" value="PPR_2"/>
    <property type="match status" value="1"/>
</dbReference>
<dbReference type="NCBIfam" id="TIGR00756">
    <property type="entry name" value="PPR"/>
    <property type="match status" value="2"/>
</dbReference>
<evidence type="ECO:0000256" key="2">
    <source>
        <dbReference type="PROSITE-ProRule" id="PRU00708"/>
    </source>
</evidence>
<proteinExistence type="predicted"/>
<sequence length="397" mass="44788">MAISHSQTLIFTNPIILPRPSTINATPTPQTPPHLQRSPRRIRCATRPLQVAVEERPKLRWSEIGPNATEDQKRAVSQVSAKMTKRCKAVVKQIVCFDSESGDLRWLLCEWVRIMKPRRADWLAVIKELARMEHPLLMEVMEFALVEDSFEANVRDYTKIIDHYAKLNRIQDAENALRCMNKQGLACDQVTFTVLIQMYSKAGNFGRAEEIFEDLRLLGLPLDKRVYGSMILAYIRAGMVERGEVLLREMEEKEIYAGSEVYKALLRAYSNVGDSSGAQRVFDAIQCAGIAPDARICALLMNAYAVAGQNDKVRCVLENLRNAGIMPNDKCLAIMLAAYEKDNKLNMALDLLMNLEKDGIIIGQEASVILAGWFCKLGVVEEVELVLREYATKDTFS</sequence>
<dbReference type="EMBL" id="JBBNAE010000008">
    <property type="protein sequence ID" value="KAK9103560.1"/>
    <property type="molecule type" value="Genomic_DNA"/>
</dbReference>
<keyword evidence="4" id="KW-1185">Reference proteome</keyword>
<dbReference type="AlphaFoldDB" id="A0AAP0I0Q6"/>
<protein>
    <recommendedName>
        <fullName evidence="5">Pentatricopeptide repeat-containing protein</fullName>
    </recommendedName>
</protein>
<comment type="caution">
    <text evidence="3">The sequence shown here is derived from an EMBL/GenBank/DDBJ whole genome shotgun (WGS) entry which is preliminary data.</text>
</comment>
<evidence type="ECO:0000313" key="3">
    <source>
        <dbReference type="EMBL" id="KAK9103560.1"/>
    </source>
</evidence>
<name>A0AAP0I0Q6_9MAGN</name>
<evidence type="ECO:0008006" key="5">
    <source>
        <dbReference type="Google" id="ProtNLM"/>
    </source>
</evidence>
<keyword evidence="1" id="KW-0677">Repeat</keyword>
<accession>A0AAP0I0Q6</accession>
<dbReference type="Gene3D" id="1.25.40.10">
    <property type="entry name" value="Tetratricopeptide repeat domain"/>
    <property type="match status" value="2"/>
</dbReference>
<feature type="repeat" description="PPR" evidence="2">
    <location>
        <begin position="223"/>
        <end position="257"/>
    </location>
</feature>
<dbReference type="PANTHER" id="PTHR46862:SF3">
    <property type="entry name" value="OS07G0661900 PROTEIN"/>
    <property type="match status" value="1"/>
</dbReference>
<feature type="repeat" description="PPR" evidence="2">
    <location>
        <begin position="188"/>
        <end position="222"/>
    </location>
</feature>
<gene>
    <name evidence="3" type="ORF">Sjap_020814</name>
</gene>
<feature type="repeat" description="PPR" evidence="2">
    <location>
        <begin position="258"/>
        <end position="292"/>
    </location>
</feature>
<organism evidence="3 4">
    <name type="scientific">Stephania japonica</name>
    <dbReference type="NCBI Taxonomy" id="461633"/>
    <lineage>
        <taxon>Eukaryota</taxon>
        <taxon>Viridiplantae</taxon>
        <taxon>Streptophyta</taxon>
        <taxon>Embryophyta</taxon>
        <taxon>Tracheophyta</taxon>
        <taxon>Spermatophyta</taxon>
        <taxon>Magnoliopsida</taxon>
        <taxon>Ranunculales</taxon>
        <taxon>Menispermaceae</taxon>
        <taxon>Menispermoideae</taxon>
        <taxon>Cissampelideae</taxon>
        <taxon>Stephania</taxon>
    </lineage>
</organism>
<dbReference type="PANTHER" id="PTHR46862">
    <property type="entry name" value="OS07G0661900 PROTEIN"/>
    <property type="match status" value="1"/>
</dbReference>
<reference evidence="3 4" key="1">
    <citation type="submission" date="2024-01" db="EMBL/GenBank/DDBJ databases">
        <title>Genome assemblies of Stephania.</title>
        <authorList>
            <person name="Yang L."/>
        </authorList>
    </citation>
    <scope>NUCLEOTIDE SEQUENCE [LARGE SCALE GENOMIC DNA]</scope>
    <source>
        <strain evidence="3">QJT</strain>
        <tissue evidence="3">Leaf</tissue>
    </source>
</reference>
<dbReference type="InterPro" id="IPR011990">
    <property type="entry name" value="TPR-like_helical_dom_sf"/>
</dbReference>
<dbReference type="InterPro" id="IPR002885">
    <property type="entry name" value="PPR_rpt"/>
</dbReference>